<comment type="caution">
    <text evidence="1">The sequence shown here is derived from an EMBL/GenBank/DDBJ whole genome shotgun (WGS) entry which is preliminary data.</text>
</comment>
<keyword evidence="1" id="KW-0238">DNA-binding</keyword>
<keyword evidence="2" id="KW-1185">Reference proteome</keyword>
<dbReference type="Proteomes" id="UP000616151">
    <property type="component" value="Unassembled WGS sequence"/>
</dbReference>
<reference evidence="1" key="1">
    <citation type="submission" date="2021-01" db="EMBL/GenBank/DDBJ databases">
        <authorList>
            <person name="Sun Q."/>
        </authorList>
    </citation>
    <scope>NUCLEOTIDE SEQUENCE</scope>
    <source>
        <strain evidence="1">YIM B02566</strain>
    </source>
</reference>
<name>A0ACC5R1C6_9HYPH</name>
<organism evidence="1 2">
    <name type="scientific">Taklimakanibacter albus</name>
    <dbReference type="NCBI Taxonomy" id="2800327"/>
    <lineage>
        <taxon>Bacteria</taxon>
        <taxon>Pseudomonadati</taxon>
        <taxon>Pseudomonadota</taxon>
        <taxon>Alphaproteobacteria</taxon>
        <taxon>Hyphomicrobiales</taxon>
        <taxon>Aestuariivirgaceae</taxon>
        <taxon>Taklimakanibacter</taxon>
    </lineage>
</organism>
<accession>A0ACC5R1C6</accession>
<proteinExistence type="predicted"/>
<evidence type="ECO:0000313" key="2">
    <source>
        <dbReference type="Proteomes" id="UP000616151"/>
    </source>
</evidence>
<protein>
    <submittedName>
        <fullName evidence="1">HU family DNA-binding protein</fullName>
    </submittedName>
</protein>
<evidence type="ECO:0000313" key="1">
    <source>
        <dbReference type="EMBL" id="MBK1866213.1"/>
    </source>
</evidence>
<dbReference type="EMBL" id="JAENHL010000006">
    <property type="protein sequence ID" value="MBK1866213.1"/>
    <property type="molecule type" value="Genomic_DNA"/>
</dbReference>
<sequence length="91" mass="9718">MNKNELIAKVAKDAKLTKGEAGEAVVATLANIMRALRGGDDVRLVGFGTFSVTRRKAGQARNPQNGQMIKLPASKRPKFKAGKNLKKAVNG</sequence>
<gene>
    <name evidence="1" type="ORF">JHL16_07585</name>
</gene>